<name>A0A2D2D5J2_METT3</name>
<keyword evidence="3" id="KW-1003">Cell membrane</keyword>
<accession>A0A2D2D5J2</accession>
<organism evidence="11 12">
    <name type="scientific">Methylosinus trichosporium (strain ATCC 35070 / NCIMB 11131 / UNIQEM 75 / OB3b)</name>
    <dbReference type="NCBI Taxonomy" id="595536"/>
    <lineage>
        <taxon>Bacteria</taxon>
        <taxon>Pseudomonadati</taxon>
        <taxon>Pseudomonadota</taxon>
        <taxon>Alphaproteobacteria</taxon>
        <taxon>Hyphomicrobiales</taxon>
        <taxon>Methylocystaceae</taxon>
        <taxon>Methylosinus</taxon>
    </lineage>
</organism>
<evidence type="ECO:0000313" key="11">
    <source>
        <dbReference type="EMBL" id="ATQ70232.1"/>
    </source>
</evidence>
<proteinExistence type="inferred from homology"/>
<keyword evidence="12" id="KW-1185">Reference proteome</keyword>
<dbReference type="STRING" id="595536.GCA_000178815_04146"/>
<evidence type="ECO:0000256" key="9">
    <source>
        <dbReference type="RuleBase" id="RU003942"/>
    </source>
</evidence>
<feature type="transmembrane region" description="Helical" evidence="10">
    <location>
        <begin position="59"/>
        <end position="78"/>
    </location>
</feature>
<evidence type="ECO:0000256" key="5">
    <source>
        <dbReference type="ARBA" id="ARBA00022989"/>
    </source>
</evidence>
<evidence type="ECO:0000256" key="8">
    <source>
        <dbReference type="ARBA" id="ARBA00039168"/>
    </source>
</evidence>
<dbReference type="Pfam" id="PF00893">
    <property type="entry name" value="Multi_Drug_Res"/>
    <property type="match status" value="1"/>
</dbReference>
<dbReference type="GO" id="GO:0005886">
    <property type="term" value="C:plasma membrane"/>
    <property type="evidence" value="ECO:0007669"/>
    <property type="project" value="UniProtKB-SubCell"/>
</dbReference>
<sequence>MAWLILFLGGMFEVGWLITMKYTDGFTRLAPSAATLALMGASVGCLGIAVKTIPMGTAYAVWTGTSIAGAAVVGICVFGESTTPLRLVSIALILAGVVGLRVQPNHAGDPSPRAGETRQK</sequence>
<dbReference type="GO" id="GO:1990961">
    <property type="term" value="P:xenobiotic detoxification by transmembrane export across the plasma membrane"/>
    <property type="evidence" value="ECO:0007669"/>
    <property type="project" value="UniProtKB-ARBA"/>
</dbReference>
<dbReference type="PANTHER" id="PTHR30561">
    <property type="entry name" value="SMR FAMILY PROTON-DEPENDENT DRUG EFFLUX TRANSPORTER SUGE"/>
    <property type="match status" value="1"/>
</dbReference>
<dbReference type="Proteomes" id="UP000230709">
    <property type="component" value="Chromosome"/>
</dbReference>
<dbReference type="InterPro" id="IPR037185">
    <property type="entry name" value="EmrE-like"/>
</dbReference>
<keyword evidence="6 10" id="KW-0472">Membrane</keyword>
<evidence type="ECO:0000256" key="7">
    <source>
        <dbReference type="ARBA" id="ARBA00038151"/>
    </source>
</evidence>
<comment type="similarity">
    <text evidence="7">Belongs to the drug/metabolite transporter (DMT) superfamily. Small multidrug resistance (SMR) (TC 2.A.7.1) family. Gdx/SugE subfamily.</text>
</comment>
<gene>
    <name evidence="11" type="ORF">CQW49_05075</name>
</gene>
<dbReference type="InterPro" id="IPR045324">
    <property type="entry name" value="Small_multidrug_res"/>
</dbReference>
<dbReference type="AlphaFoldDB" id="A0A2D2D5J2"/>
<keyword evidence="5 10" id="KW-1133">Transmembrane helix</keyword>
<evidence type="ECO:0000256" key="10">
    <source>
        <dbReference type="SAM" id="Phobius"/>
    </source>
</evidence>
<dbReference type="Gene3D" id="1.10.3730.20">
    <property type="match status" value="1"/>
</dbReference>
<keyword evidence="4 9" id="KW-0812">Transmembrane</keyword>
<feature type="transmembrane region" description="Helical" evidence="10">
    <location>
        <begin position="85"/>
        <end position="102"/>
    </location>
</feature>
<comment type="subcellular location">
    <subcellularLocation>
        <location evidence="1 9">Cell membrane</location>
        <topology evidence="1 9">Multi-pass membrane protein</topology>
    </subcellularLocation>
</comment>
<feature type="transmembrane region" description="Helical" evidence="10">
    <location>
        <begin position="6"/>
        <end position="23"/>
    </location>
</feature>
<dbReference type="SUPFAM" id="SSF103481">
    <property type="entry name" value="Multidrug resistance efflux transporter EmrE"/>
    <property type="match status" value="1"/>
</dbReference>
<dbReference type="GO" id="GO:0022857">
    <property type="term" value="F:transmembrane transporter activity"/>
    <property type="evidence" value="ECO:0007669"/>
    <property type="project" value="InterPro"/>
</dbReference>
<evidence type="ECO:0000256" key="2">
    <source>
        <dbReference type="ARBA" id="ARBA00022448"/>
    </source>
</evidence>
<dbReference type="PANTHER" id="PTHR30561:SF0">
    <property type="entry name" value="GUANIDINIUM EXPORTER"/>
    <property type="match status" value="1"/>
</dbReference>
<evidence type="ECO:0000256" key="3">
    <source>
        <dbReference type="ARBA" id="ARBA00022475"/>
    </source>
</evidence>
<reference evidence="12" key="1">
    <citation type="submission" date="2017-10" db="EMBL/GenBank/DDBJ databases">
        <title>Completed PacBio SMRT sequence of Methylosinus trichosporium OB3b reveals presence of a third large plasmid.</title>
        <authorList>
            <person name="Charles T.C."/>
            <person name="Lynch M.D.J."/>
            <person name="Heil J.R."/>
            <person name="Cheng J."/>
        </authorList>
    </citation>
    <scope>NUCLEOTIDE SEQUENCE [LARGE SCALE GENOMIC DNA]</scope>
    <source>
        <strain evidence="12">OB3b</strain>
    </source>
</reference>
<dbReference type="InterPro" id="IPR000390">
    <property type="entry name" value="Small_drug/metabolite_transptr"/>
</dbReference>
<evidence type="ECO:0000313" key="12">
    <source>
        <dbReference type="Proteomes" id="UP000230709"/>
    </source>
</evidence>
<evidence type="ECO:0000256" key="1">
    <source>
        <dbReference type="ARBA" id="ARBA00004651"/>
    </source>
</evidence>
<dbReference type="KEGG" id="mtw:CQW49_05075"/>
<dbReference type="EMBL" id="CP023737">
    <property type="protein sequence ID" value="ATQ70232.1"/>
    <property type="molecule type" value="Genomic_DNA"/>
</dbReference>
<evidence type="ECO:0000256" key="4">
    <source>
        <dbReference type="ARBA" id="ARBA00022692"/>
    </source>
</evidence>
<keyword evidence="2" id="KW-0813">Transport</keyword>
<dbReference type="RefSeq" id="WP_024749980.1">
    <property type="nucleotide sequence ID" value="NZ_ADVE02000001.1"/>
</dbReference>
<feature type="transmembrane region" description="Helical" evidence="10">
    <location>
        <begin position="35"/>
        <end position="53"/>
    </location>
</feature>
<dbReference type="FunFam" id="1.10.3730.20:FF:000001">
    <property type="entry name" value="Quaternary ammonium compound resistance transporter SugE"/>
    <property type="match status" value="1"/>
</dbReference>
<protein>
    <recommendedName>
        <fullName evidence="8">Guanidinium exporter</fullName>
    </recommendedName>
</protein>
<evidence type="ECO:0000256" key="6">
    <source>
        <dbReference type="ARBA" id="ARBA00023136"/>
    </source>
</evidence>